<dbReference type="GeneID" id="64627193"/>
<proteinExistence type="predicted"/>
<keyword evidence="2" id="KW-0732">Signal</keyword>
<evidence type="ECO:0000256" key="2">
    <source>
        <dbReference type="SAM" id="SignalP"/>
    </source>
</evidence>
<dbReference type="Proteomes" id="UP000807769">
    <property type="component" value="Unassembled WGS sequence"/>
</dbReference>
<dbReference type="OrthoDB" id="3208495at2759"/>
<keyword evidence="4" id="KW-1185">Reference proteome</keyword>
<evidence type="ECO:0008006" key="5">
    <source>
        <dbReference type="Google" id="ProtNLM"/>
    </source>
</evidence>
<accession>A0A9P7E5B6</accession>
<dbReference type="EMBL" id="JABBWG010000028">
    <property type="protein sequence ID" value="KAG1811734.1"/>
    <property type="molecule type" value="Genomic_DNA"/>
</dbReference>
<evidence type="ECO:0000313" key="3">
    <source>
        <dbReference type="EMBL" id="KAG1811734.1"/>
    </source>
</evidence>
<sequence>MLAKYIILSLLSFILVMSFACPACNYTAVSAHGLSMHQNQWCKGLRVVSNNVMNARCECQALQPPPALHAQSEAPLLDEPSLGKANQPEFENPEPYELPVHHSPSPPPLAQASGLLNRRWQLPSHY</sequence>
<feature type="signal peptide" evidence="2">
    <location>
        <begin position="1"/>
        <end position="18"/>
    </location>
</feature>
<dbReference type="PROSITE" id="PS51257">
    <property type="entry name" value="PROKAR_LIPOPROTEIN"/>
    <property type="match status" value="1"/>
</dbReference>
<comment type="caution">
    <text evidence="3">The sequence shown here is derived from an EMBL/GenBank/DDBJ whole genome shotgun (WGS) entry which is preliminary data.</text>
</comment>
<feature type="chain" id="PRO_5040182752" description="C2H2-type domain-containing protein" evidence="2">
    <location>
        <begin position="19"/>
        <end position="126"/>
    </location>
</feature>
<organism evidence="3 4">
    <name type="scientific">Suillus subaureus</name>
    <dbReference type="NCBI Taxonomy" id="48587"/>
    <lineage>
        <taxon>Eukaryota</taxon>
        <taxon>Fungi</taxon>
        <taxon>Dikarya</taxon>
        <taxon>Basidiomycota</taxon>
        <taxon>Agaricomycotina</taxon>
        <taxon>Agaricomycetes</taxon>
        <taxon>Agaricomycetidae</taxon>
        <taxon>Boletales</taxon>
        <taxon>Suillineae</taxon>
        <taxon>Suillaceae</taxon>
        <taxon>Suillus</taxon>
    </lineage>
</organism>
<reference evidence="3" key="1">
    <citation type="journal article" date="2020" name="New Phytol.">
        <title>Comparative genomics reveals dynamic genome evolution in host specialist ectomycorrhizal fungi.</title>
        <authorList>
            <person name="Lofgren L.A."/>
            <person name="Nguyen N.H."/>
            <person name="Vilgalys R."/>
            <person name="Ruytinx J."/>
            <person name="Liao H.L."/>
            <person name="Branco S."/>
            <person name="Kuo A."/>
            <person name="LaButti K."/>
            <person name="Lipzen A."/>
            <person name="Andreopoulos W."/>
            <person name="Pangilinan J."/>
            <person name="Riley R."/>
            <person name="Hundley H."/>
            <person name="Na H."/>
            <person name="Barry K."/>
            <person name="Grigoriev I.V."/>
            <person name="Stajich J.E."/>
            <person name="Kennedy P.G."/>
        </authorList>
    </citation>
    <scope>NUCLEOTIDE SEQUENCE</scope>
    <source>
        <strain evidence="3">MN1</strain>
    </source>
</reference>
<dbReference type="RefSeq" id="XP_041190155.1">
    <property type="nucleotide sequence ID" value="XM_041333176.1"/>
</dbReference>
<evidence type="ECO:0000256" key="1">
    <source>
        <dbReference type="SAM" id="MobiDB-lite"/>
    </source>
</evidence>
<protein>
    <recommendedName>
        <fullName evidence="5">C2H2-type domain-containing protein</fullName>
    </recommendedName>
</protein>
<feature type="region of interest" description="Disordered" evidence="1">
    <location>
        <begin position="70"/>
        <end position="112"/>
    </location>
</feature>
<name>A0A9P7E5B6_9AGAM</name>
<evidence type="ECO:0000313" key="4">
    <source>
        <dbReference type="Proteomes" id="UP000807769"/>
    </source>
</evidence>
<dbReference type="AlphaFoldDB" id="A0A9P7E5B6"/>
<gene>
    <name evidence="3" type="ORF">BJ212DRAFT_1301775</name>
</gene>